<evidence type="ECO:0000313" key="2">
    <source>
        <dbReference type="Proteomes" id="UP000277671"/>
    </source>
</evidence>
<reference evidence="1 2" key="1">
    <citation type="submission" date="2018-10" db="EMBL/GenBank/DDBJ databases">
        <title>Sequencing the genomes of 1000 actinobacteria strains.</title>
        <authorList>
            <person name="Klenk H.-P."/>
        </authorList>
    </citation>
    <scope>NUCLEOTIDE SEQUENCE [LARGE SCALE GENOMIC DNA]</scope>
    <source>
        <strain evidence="1 2">DSM 45175</strain>
    </source>
</reference>
<gene>
    <name evidence="1" type="ORF">BDK92_7417</name>
</gene>
<organism evidence="1 2">
    <name type="scientific">Micromonospora pisi</name>
    <dbReference type="NCBI Taxonomy" id="589240"/>
    <lineage>
        <taxon>Bacteria</taxon>
        <taxon>Bacillati</taxon>
        <taxon>Actinomycetota</taxon>
        <taxon>Actinomycetes</taxon>
        <taxon>Micromonosporales</taxon>
        <taxon>Micromonosporaceae</taxon>
        <taxon>Micromonospora</taxon>
    </lineage>
</organism>
<dbReference type="OrthoDB" id="9930142at2"/>
<protein>
    <submittedName>
        <fullName evidence="1">Uncharacterized protein</fullName>
    </submittedName>
</protein>
<proteinExistence type="predicted"/>
<comment type="caution">
    <text evidence="1">The sequence shown here is derived from an EMBL/GenBank/DDBJ whole genome shotgun (WGS) entry which is preliminary data.</text>
</comment>
<keyword evidence="2" id="KW-1185">Reference proteome</keyword>
<evidence type="ECO:0000313" key="1">
    <source>
        <dbReference type="EMBL" id="RKR92929.1"/>
    </source>
</evidence>
<accession>A0A495JXK4</accession>
<sequence length="115" mass="11912">MNEFDILFDPDAPVEDALLLDLPAGSGVVAVAQALDRLFANDESVRFVLVRMDGAALGVASRSMLARASRGAPPISLDECPECNAAGRHETWCSAAPTIAGRPIDPPARPGGDGA</sequence>
<name>A0A495JXK4_9ACTN</name>
<dbReference type="RefSeq" id="WP_147457261.1">
    <property type="nucleotide sequence ID" value="NZ_RBKT01000001.1"/>
</dbReference>
<dbReference type="Proteomes" id="UP000277671">
    <property type="component" value="Unassembled WGS sequence"/>
</dbReference>
<dbReference type="EMBL" id="RBKT01000001">
    <property type="protein sequence ID" value="RKR92929.1"/>
    <property type="molecule type" value="Genomic_DNA"/>
</dbReference>
<dbReference type="AlphaFoldDB" id="A0A495JXK4"/>